<protein>
    <submittedName>
        <fullName evidence="2">Uncharacterized protein</fullName>
    </submittedName>
</protein>
<feature type="compositionally biased region" description="Acidic residues" evidence="1">
    <location>
        <begin position="85"/>
        <end position="94"/>
    </location>
</feature>
<feature type="region of interest" description="Disordered" evidence="1">
    <location>
        <begin position="57"/>
        <end position="103"/>
    </location>
</feature>
<proteinExistence type="predicted"/>
<dbReference type="EMBL" id="BMAW01088650">
    <property type="protein sequence ID" value="GFS35880.1"/>
    <property type="molecule type" value="Genomic_DNA"/>
</dbReference>
<organism evidence="2 3">
    <name type="scientific">Nephila pilipes</name>
    <name type="common">Giant wood spider</name>
    <name type="synonym">Nephila maculata</name>
    <dbReference type="NCBI Taxonomy" id="299642"/>
    <lineage>
        <taxon>Eukaryota</taxon>
        <taxon>Metazoa</taxon>
        <taxon>Ecdysozoa</taxon>
        <taxon>Arthropoda</taxon>
        <taxon>Chelicerata</taxon>
        <taxon>Arachnida</taxon>
        <taxon>Araneae</taxon>
        <taxon>Araneomorphae</taxon>
        <taxon>Entelegynae</taxon>
        <taxon>Araneoidea</taxon>
        <taxon>Nephilidae</taxon>
        <taxon>Nephila</taxon>
    </lineage>
</organism>
<evidence type="ECO:0000256" key="1">
    <source>
        <dbReference type="SAM" id="MobiDB-lite"/>
    </source>
</evidence>
<reference evidence="2" key="1">
    <citation type="submission" date="2020-08" db="EMBL/GenBank/DDBJ databases">
        <title>Multicomponent nature underlies the extraordinary mechanical properties of spider dragline silk.</title>
        <authorList>
            <person name="Kono N."/>
            <person name="Nakamura H."/>
            <person name="Mori M."/>
            <person name="Yoshida Y."/>
            <person name="Ohtoshi R."/>
            <person name="Malay A.D."/>
            <person name="Moran D.A.P."/>
            <person name="Tomita M."/>
            <person name="Numata K."/>
            <person name="Arakawa K."/>
        </authorList>
    </citation>
    <scope>NUCLEOTIDE SEQUENCE</scope>
</reference>
<comment type="caution">
    <text evidence="2">The sequence shown here is derived from an EMBL/GenBank/DDBJ whole genome shotgun (WGS) entry which is preliminary data.</text>
</comment>
<accession>A0A8X6J520</accession>
<feature type="region of interest" description="Disordered" evidence="1">
    <location>
        <begin position="1"/>
        <end position="45"/>
    </location>
</feature>
<dbReference type="AlphaFoldDB" id="A0A8X6J520"/>
<dbReference type="Proteomes" id="UP000887013">
    <property type="component" value="Unassembled WGS sequence"/>
</dbReference>
<keyword evidence="3" id="KW-1185">Reference proteome</keyword>
<name>A0A8X6J520_NEPPI</name>
<gene>
    <name evidence="2" type="ORF">NPIL_49261</name>
</gene>
<sequence length="103" mass="11449">MYGKKLTPPPKRKLTSPSYPRMGGRRIRVEKPLPKRNPKRTLDDDGFQIFQKHLVSKRGNVPPSLPSPSLQISPPPSTSIGNEAIDVDSEEEDVGASTHHIIE</sequence>
<evidence type="ECO:0000313" key="2">
    <source>
        <dbReference type="EMBL" id="GFS35880.1"/>
    </source>
</evidence>
<evidence type="ECO:0000313" key="3">
    <source>
        <dbReference type="Proteomes" id="UP000887013"/>
    </source>
</evidence>